<dbReference type="SUPFAM" id="SSF56815">
    <property type="entry name" value="Sec1/munc18-like (SM) proteins"/>
    <property type="match status" value="1"/>
</dbReference>
<dbReference type="AlphaFoldDB" id="A0A5N4EGY0"/>
<reference evidence="1 2" key="1">
    <citation type="journal article" date="2019" name="Mol. Ecol. Resour.">
        <title>Improving Illumina assemblies with Hi-C and long reads: an example with the North African dromedary.</title>
        <authorList>
            <person name="Elbers J.P."/>
            <person name="Rogers M.F."/>
            <person name="Perelman P.L."/>
            <person name="Proskuryakova A.A."/>
            <person name="Serdyukova N.A."/>
            <person name="Johnson W.E."/>
            <person name="Horin P."/>
            <person name="Corander J."/>
            <person name="Murphy D."/>
            <person name="Burger P.A."/>
        </authorList>
    </citation>
    <scope>NUCLEOTIDE SEQUENCE [LARGE SCALE GENOMIC DNA]</scope>
    <source>
        <strain evidence="1">Drom800</strain>
        <tissue evidence="1">Blood</tissue>
    </source>
</reference>
<evidence type="ECO:0000313" key="1">
    <source>
        <dbReference type="EMBL" id="KAB1282647.1"/>
    </source>
</evidence>
<dbReference type="InterPro" id="IPR036045">
    <property type="entry name" value="Sec1-like_sf"/>
</dbReference>
<keyword evidence="2" id="KW-1185">Reference proteome</keyword>
<proteinExistence type="predicted"/>
<gene>
    <name evidence="1" type="ORF">Cadr_000002062</name>
</gene>
<name>A0A5N4EGY0_CAMDR</name>
<dbReference type="Proteomes" id="UP000299084">
    <property type="component" value="Unassembled WGS sequence"/>
</dbReference>
<protein>
    <submittedName>
        <fullName evidence="1">Sec1 family domain-containing protein 2</fullName>
    </submittedName>
</protein>
<sequence length="112" mass="12211">MLGAQNAKTNMISPYPPVAYSPEEETGSYVKVSVQFDKAKAEVSRPHPSDHPLLILFVVGGVTVSEAKMIKDLVSTLKPGTQVIVLSTRLLKPLNIPELLFATDRLHPDLGF</sequence>
<dbReference type="Gene3D" id="3.40.50.1910">
    <property type="match status" value="1"/>
</dbReference>
<organism evidence="1 2">
    <name type="scientific">Camelus dromedarius</name>
    <name type="common">Dromedary</name>
    <name type="synonym">Arabian camel</name>
    <dbReference type="NCBI Taxonomy" id="9838"/>
    <lineage>
        <taxon>Eukaryota</taxon>
        <taxon>Metazoa</taxon>
        <taxon>Chordata</taxon>
        <taxon>Craniata</taxon>
        <taxon>Vertebrata</taxon>
        <taxon>Euteleostomi</taxon>
        <taxon>Mammalia</taxon>
        <taxon>Eutheria</taxon>
        <taxon>Laurasiatheria</taxon>
        <taxon>Artiodactyla</taxon>
        <taxon>Tylopoda</taxon>
        <taxon>Camelidae</taxon>
        <taxon>Camelus</taxon>
    </lineage>
</organism>
<evidence type="ECO:0000313" key="2">
    <source>
        <dbReference type="Proteomes" id="UP000299084"/>
    </source>
</evidence>
<accession>A0A5N4EGY0</accession>
<comment type="caution">
    <text evidence="1">The sequence shown here is derived from an EMBL/GenBank/DDBJ whole genome shotgun (WGS) entry which is preliminary data.</text>
</comment>
<dbReference type="InterPro" id="IPR027482">
    <property type="entry name" value="Sec1-like_dom2"/>
</dbReference>
<dbReference type="EMBL" id="JWIN03000002">
    <property type="protein sequence ID" value="KAB1282647.1"/>
    <property type="molecule type" value="Genomic_DNA"/>
</dbReference>